<sequence>MTDRRAPNRYGVMSAIIRLVGILCISVAAVGCVEDAKVHQPMRVQRAGWDPTYWDVRLLSRQPDEYFWSQRGEPYPQPKPIVPGDPYDDPMTVGQMMNGMLLMRTNRDEYWQLMDSLLAHAEQANRVILIEHIVMGEGMNYEFFLVIQTGEGLYMYTTMEYPLPTPAPQYVGVCPAWGRASVEGPFEDLWSFLEELDVWESTPRILGYPVPDWLIHVYQRDGGKSVGYFLQGDPVDQDVVHEGHALRSILRTPSAPPESDVQFWGDTPAEQLENYRIYSKKSRVPRAIINGVLQLVTKQYESVYGPLEPLSDDDFIAAPDDEE</sequence>
<protein>
    <submittedName>
        <fullName evidence="2">Uncharacterized protein</fullName>
    </submittedName>
</protein>
<comment type="caution">
    <text evidence="2">The sequence shown here is derived from an EMBL/GenBank/DDBJ whole genome shotgun (WGS) entry which is preliminary data.</text>
</comment>
<keyword evidence="1" id="KW-0472">Membrane</keyword>
<name>A0A0F9WWB0_9ZZZZ</name>
<dbReference type="PROSITE" id="PS51257">
    <property type="entry name" value="PROKAR_LIPOPROTEIN"/>
    <property type="match status" value="1"/>
</dbReference>
<dbReference type="EMBL" id="LAZR01000108">
    <property type="protein sequence ID" value="KKN90691.1"/>
    <property type="molecule type" value="Genomic_DNA"/>
</dbReference>
<keyword evidence="1" id="KW-0812">Transmembrane</keyword>
<feature type="transmembrane region" description="Helical" evidence="1">
    <location>
        <begin position="12"/>
        <end position="33"/>
    </location>
</feature>
<dbReference type="AlphaFoldDB" id="A0A0F9WWB0"/>
<evidence type="ECO:0000313" key="2">
    <source>
        <dbReference type="EMBL" id="KKN90691.1"/>
    </source>
</evidence>
<keyword evidence="1" id="KW-1133">Transmembrane helix</keyword>
<organism evidence="2">
    <name type="scientific">marine sediment metagenome</name>
    <dbReference type="NCBI Taxonomy" id="412755"/>
    <lineage>
        <taxon>unclassified sequences</taxon>
        <taxon>metagenomes</taxon>
        <taxon>ecological metagenomes</taxon>
    </lineage>
</organism>
<proteinExistence type="predicted"/>
<evidence type="ECO:0000256" key="1">
    <source>
        <dbReference type="SAM" id="Phobius"/>
    </source>
</evidence>
<accession>A0A0F9WWB0</accession>
<gene>
    <name evidence="2" type="ORF">LCGC14_0226340</name>
</gene>
<reference evidence="2" key="1">
    <citation type="journal article" date="2015" name="Nature">
        <title>Complex archaea that bridge the gap between prokaryotes and eukaryotes.</title>
        <authorList>
            <person name="Spang A."/>
            <person name="Saw J.H."/>
            <person name="Jorgensen S.L."/>
            <person name="Zaremba-Niedzwiedzka K."/>
            <person name="Martijn J."/>
            <person name="Lind A.E."/>
            <person name="van Eijk R."/>
            <person name="Schleper C."/>
            <person name="Guy L."/>
            <person name="Ettema T.J."/>
        </authorList>
    </citation>
    <scope>NUCLEOTIDE SEQUENCE</scope>
</reference>